<protein>
    <recommendedName>
        <fullName evidence="4">Lipoprotein</fullName>
    </recommendedName>
</protein>
<gene>
    <name evidence="2" type="ORF">DdX_19996</name>
</gene>
<comment type="caution">
    <text evidence="2">The sequence shown here is derived from an EMBL/GenBank/DDBJ whole genome shotgun (WGS) entry which is preliminary data.</text>
</comment>
<sequence>MLPFAYLLLLLISGCSLKSDGYGYDVKYSNEKYKEALAIFDSIGKAKSPPKFPSGVVVNGELTSIAWRDENATAPPKTDHATVYIKPEELLDAMKISMTWSNPIGQSANRCAQGNWSVTYNFYGDDDGKAPVGTEAERLAVVLYSFLGSHLKDVIEVIENIPENERSDRLKQRIIELKALFLKTEEGISYFWKLLKPKFEKYENARRDFENLVRDVPERSYKAPLVIKGEVSMSLELGLP</sequence>
<evidence type="ECO:0000256" key="1">
    <source>
        <dbReference type="SAM" id="SignalP"/>
    </source>
</evidence>
<keyword evidence="1" id="KW-0732">Signal</keyword>
<dbReference type="Proteomes" id="UP001201812">
    <property type="component" value="Unassembled WGS sequence"/>
</dbReference>
<feature type="signal peptide" evidence="1">
    <location>
        <begin position="1"/>
        <end position="23"/>
    </location>
</feature>
<organism evidence="2 3">
    <name type="scientific">Ditylenchus destructor</name>
    <dbReference type="NCBI Taxonomy" id="166010"/>
    <lineage>
        <taxon>Eukaryota</taxon>
        <taxon>Metazoa</taxon>
        <taxon>Ecdysozoa</taxon>
        <taxon>Nematoda</taxon>
        <taxon>Chromadorea</taxon>
        <taxon>Rhabditida</taxon>
        <taxon>Tylenchina</taxon>
        <taxon>Tylenchomorpha</taxon>
        <taxon>Sphaerularioidea</taxon>
        <taxon>Anguinidae</taxon>
        <taxon>Anguininae</taxon>
        <taxon>Ditylenchus</taxon>
    </lineage>
</organism>
<dbReference type="AlphaFoldDB" id="A0AAD4MLL7"/>
<keyword evidence="3" id="KW-1185">Reference proteome</keyword>
<accession>A0AAD4MLL7</accession>
<evidence type="ECO:0008006" key="4">
    <source>
        <dbReference type="Google" id="ProtNLM"/>
    </source>
</evidence>
<dbReference type="EMBL" id="JAKKPZ010000483">
    <property type="protein sequence ID" value="KAI1694666.1"/>
    <property type="molecule type" value="Genomic_DNA"/>
</dbReference>
<reference evidence="2" key="1">
    <citation type="submission" date="2022-01" db="EMBL/GenBank/DDBJ databases">
        <title>Genome Sequence Resource for Two Populations of Ditylenchus destructor, the Migratory Endoparasitic Phytonematode.</title>
        <authorList>
            <person name="Zhang H."/>
            <person name="Lin R."/>
            <person name="Xie B."/>
        </authorList>
    </citation>
    <scope>NUCLEOTIDE SEQUENCE</scope>
    <source>
        <strain evidence="2">BazhouSP</strain>
    </source>
</reference>
<feature type="chain" id="PRO_5042248564" description="Lipoprotein" evidence="1">
    <location>
        <begin position="24"/>
        <end position="240"/>
    </location>
</feature>
<evidence type="ECO:0000313" key="3">
    <source>
        <dbReference type="Proteomes" id="UP001201812"/>
    </source>
</evidence>
<proteinExistence type="predicted"/>
<name>A0AAD4MLL7_9BILA</name>
<evidence type="ECO:0000313" key="2">
    <source>
        <dbReference type="EMBL" id="KAI1694666.1"/>
    </source>
</evidence>